<evidence type="ECO:0000256" key="1">
    <source>
        <dbReference type="SAM" id="SignalP"/>
    </source>
</evidence>
<protein>
    <submittedName>
        <fullName evidence="2">Uncharacterized protein</fullName>
    </submittedName>
</protein>
<organism evidence="2 3">
    <name type="scientific">Lentzea tibetensis</name>
    <dbReference type="NCBI Taxonomy" id="2591470"/>
    <lineage>
        <taxon>Bacteria</taxon>
        <taxon>Bacillati</taxon>
        <taxon>Actinomycetota</taxon>
        <taxon>Actinomycetes</taxon>
        <taxon>Pseudonocardiales</taxon>
        <taxon>Pseudonocardiaceae</taxon>
        <taxon>Lentzea</taxon>
    </lineage>
</organism>
<evidence type="ECO:0000313" key="2">
    <source>
        <dbReference type="EMBL" id="TWP48246.1"/>
    </source>
</evidence>
<proteinExistence type="predicted"/>
<keyword evidence="3" id="KW-1185">Reference proteome</keyword>
<dbReference type="OrthoDB" id="3696657at2"/>
<keyword evidence="1" id="KW-0732">Signal</keyword>
<gene>
    <name evidence="2" type="ORF">FKR81_28540</name>
</gene>
<accession>A0A563ELT4</accession>
<dbReference type="EMBL" id="VOBR01000021">
    <property type="protein sequence ID" value="TWP48246.1"/>
    <property type="molecule type" value="Genomic_DNA"/>
</dbReference>
<comment type="caution">
    <text evidence="2">The sequence shown here is derived from an EMBL/GenBank/DDBJ whole genome shotgun (WGS) entry which is preliminary data.</text>
</comment>
<name>A0A563ELT4_9PSEU</name>
<sequence length="145" mass="14960">MNMSRSVRRTLVFFSAICVAGSLSVALAAPASASTVGSATFTQGAVGEVVWTNVPLLGMRLSGTFTDGFASSDPDDYQIVIFVNGVPCTTEMDGVTISPPAVEAFTIPTGCSLDSGNGFAANAEFTSMAIYSNGQFYSGAPITEF</sequence>
<dbReference type="RefSeq" id="WP_146356382.1">
    <property type="nucleotide sequence ID" value="NZ_VOBR01000021.1"/>
</dbReference>
<dbReference type="AlphaFoldDB" id="A0A563ELT4"/>
<evidence type="ECO:0000313" key="3">
    <source>
        <dbReference type="Proteomes" id="UP000316639"/>
    </source>
</evidence>
<feature type="chain" id="PRO_5022099800" evidence="1">
    <location>
        <begin position="34"/>
        <end position="145"/>
    </location>
</feature>
<reference evidence="2 3" key="1">
    <citation type="submission" date="2019-07" db="EMBL/GenBank/DDBJ databases">
        <title>Lentzea xizangensis sp. nov., isolated from Qinghai-Tibetan Plateau Soils.</title>
        <authorList>
            <person name="Huang J."/>
        </authorList>
    </citation>
    <scope>NUCLEOTIDE SEQUENCE [LARGE SCALE GENOMIC DNA]</scope>
    <source>
        <strain evidence="2 3">FXJ1.1311</strain>
    </source>
</reference>
<dbReference type="Proteomes" id="UP000316639">
    <property type="component" value="Unassembled WGS sequence"/>
</dbReference>
<feature type="signal peptide" evidence="1">
    <location>
        <begin position="1"/>
        <end position="33"/>
    </location>
</feature>